<dbReference type="Proteomes" id="UP000518878">
    <property type="component" value="Unassembled WGS sequence"/>
</dbReference>
<comment type="caution">
    <text evidence="1">The sequence shown here is derived from an EMBL/GenBank/DDBJ whole genome shotgun (WGS) entry which is preliminary data.</text>
</comment>
<protein>
    <submittedName>
        <fullName evidence="1">Universal stress protein</fullName>
    </submittedName>
</protein>
<dbReference type="RefSeq" id="WP_166698332.1">
    <property type="nucleotide sequence ID" value="NZ_JAAQTL010000001.1"/>
</dbReference>
<evidence type="ECO:0000313" key="2">
    <source>
        <dbReference type="Proteomes" id="UP000518878"/>
    </source>
</evidence>
<gene>
    <name evidence="1" type="ORF">HBF32_04010</name>
</gene>
<reference evidence="1 2" key="1">
    <citation type="journal article" date="2006" name="Int. J. Syst. Evol. Microbiol.">
        <title>Dyella yeojuensis sp. nov., isolated from greenhouse soil in Korea.</title>
        <authorList>
            <person name="Kim B.Y."/>
            <person name="Weon H.Y."/>
            <person name="Lee K.H."/>
            <person name="Seok S.J."/>
            <person name="Kwon S.W."/>
            <person name="Go S.J."/>
            <person name="Stackebrandt E."/>
        </authorList>
    </citation>
    <scope>NUCLEOTIDE SEQUENCE [LARGE SCALE GENOMIC DNA]</scope>
    <source>
        <strain evidence="1 2">DSM 17673</strain>
    </source>
</reference>
<keyword evidence="2" id="KW-1185">Reference proteome</keyword>
<dbReference type="CDD" id="cd00293">
    <property type="entry name" value="USP-like"/>
    <property type="match status" value="1"/>
</dbReference>
<accession>A0A7X5TPE0</accession>
<sequence length="297" mass="31415">MATASRTATKNVHEASIGWRNIGCLAAQLSCDSAALAAAATLAAAAHAKVSITQLLPMPVDAANAWALSMDPIIAERHERIRSEARQQADDLRHRLASYTVPGDIATLEAVFEEPAGLAAMAARRTDLAVIGRPSGSVTDAAYTHALFAGLLLNSGRPVLVVPEGSKVTLPIQHAVVAWTDSPEAVRAMHDALPLLLNAATVDVIAIDPPATPLESTAHAGEAAADLLRAHGAQVNVHRIRGEGRATSRVLLDYCRNAKAGLLVAGGYGHPRWREWTVGGTTRELFFETTLPTFFSH</sequence>
<dbReference type="SUPFAM" id="SSF52402">
    <property type="entry name" value="Adenine nucleotide alpha hydrolases-like"/>
    <property type="match status" value="2"/>
</dbReference>
<organism evidence="1 2">
    <name type="scientific">Luteibacter yeojuensis</name>
    <dbReference type="NCBI Taxonomy" id="345309"/>
    <lineage>
        <taxon>Bacteria</taxon>
        <taxon>Pseudomonadati</taxon>
        <taxon>Pseudomonadota</taxon>
        <taxon>Gammaproteobacteria</taxon>
        <taxon>Lysobacterales</taxon>
        <taxon>Rhodanobacteraceae</taxon>
        <taxon>Luteibacter</taxon>
    </lineage>
</organism>
<dbReference type="Gene3D" id="3.40.50.12370">
    <property type="match status" value="1"/>
</dbReference>
<name>A0A7X5TPE0_9GAMM</name>
<evidence type="ECO:0000313" key="1">
    <source>
        <dbReference type="EMBL" id="NID14629.1"/>
    </source>
</evidence>
<dbReference type="EMBL" id="JAAQTL010000001">
    <property type="protein sequence ID" value="NID14629.1"/>
    <property type="molecule type" value="Genomic_DNA"/>
</dbReference>
<proteinExistence type="predicted"/>
<dbReference type="AlphaFoldDB" id="A0A7X5TPE0"/>